<comment type="caution">
    <text evidence="1">The sequence shown here is derived from an EMBL/GenBank/DDBJ whole genome shotgun (WGS) entry which is preliminary data.</text>
</comment>
<evidence type="ECO:0008006" key="3">
    <source>
        <dbReference type="Google" id="ProtNLM"/>
    </source>
</evidence>
<gene>
    <name evidence="1" type="ORF">CDAR_612841</name>
</gene>
<organism evidence="1 2">
    <name type="scientific">Caerostris darwini</name>
    <dbReference type="NCBI Taxonomy" id="1538125"/>
    <lineage>
        <taxon>Eukaryota</taxon>
        <taxon>Metazoa</taxon>
        <taxon>Ecdysozoa</taxon>
        <taxon>Arthropoda</taxon>
        <taxon>Chelicerata</taxon>
        <taxon>Arachnida</taxon>
        <taxon>Araneae</taxon>
        <taxon>Araneomorphae</taxon>
        <taxon>Entelegynae</taxon>
        <taxon>Araneoidea</taxon>
        <taxon>Araneidae</taxon>
        <taxon>Caerostris</taxon>
    </lineage>
</organism>
<evidence type="ECO:0000313" key="1">
    <source>
        <dbReference type="EMBL" id="GIY49260.1"/>
    </source>
</evidence>
<dbReference type="AlphaFoldDB" id="A0AAV4TSS2"/>
<dbReference type="EMBL" id="BPLQ01010211">
    <property type="protein sequence ID" value="GIY49260.1"/>
    <property type="molecule type" value="Genomic_DNA"/>
</dbReference>
<reference evidence="1 2" key="1">
    <citation type="submission" date="2021-06" db="EMBL/GenBank/DDBJ databases">
        <title>Caerostris darwini draft genome.</title>
        <authorList>
            <person name="Kono N."/>
            <person name="Arakawa K."/>
        </authorList>
    </citation>
    <scope>NUCLEOTIDE SEQUENCE [LARGE SCALE GENOMIC DNA]</scope>
</reference>
<proteinExistence type="predicted"/>
<dbReference type="Proteomes" id="UP001054837">
    <property type="component" value="Unassembled WGS sequence"/>
</dbReference>
<accession>A0AAV4TSS2</accession>
<protein>
    <recommendedName>
        <fullName evidence="3">LAGLIDADG homing endonuclease</fullName>
    </recommendedName>
</protein>
<sequence length="132" mass="14742">MESHSRGVRVRCASTKRCLCDGGTGWLVHTIKGMDLSAPGRQSSRKSYSSIVGISVFNGWLPLASSAASKLKSKRHQFIYLDKIFPPDKVNLECIGEQYTGVLKKLLITFSGRNVFTSFKGNNFMVFKSIYR</sequence>
<name>A0AAV4TSS2_9ARAC</name>
<evidence type="ECO:0000313" key="2">
    <source>
        <dbReference type="Proteomes" id="UP001054837"/>
    </source>
</evidence>
<keyword evidence="2" id="KW-1185">Reference proteome</keyword>